<dbReference type="PROSITE" id="PS51471">
    <property type="entry name" value="FE2OG_OXY"/>
    <property type="match status" value="1"/>
</dbReference>
<dbReference type="InterPro" id="IPR026992">
    <property type="entry name" value="DIOX_N"/>
</dbReference>
<evidence type="ECO:0000313" key="7">
    <source>
        <dbReference type="Proteomes" id="UP001501444"/>
    </source>
</evidence>
<dbReference type="Pfam" id="PF03171">
    <property type="entry name" value="2OG-FeII_Oxy"/>
    <property type="match status" value="2"/>
</dbReference>
<feature type="compositionally biased region" description="Basic and acidic residues" evidence="4">
    <location>
        <begin position="249"/>
        <end position="266"/>
    </location>
</feature>
<reference evidence="7" key="1">
    <citation type="journal article" date="2019" name="Int. J. Syst. Evol. Microbiol.">
        <title>The Global Catalogue of Microorganisms (GCM) 10K type strain sequencing project: providing services to taxonomists for standard genome sequencing and annotation.</title>
        <authorList>
            <consortium name="The Broad Institute Genomics Platform"/>
            <consortium name="The Broad Institute Genome Sequencing Center for Infectious Disease"/>
            <person name="Wu L."/>
            <person name="Ma J."/>
        </authorList>
    </citation>
    <scope>NUCLEOTIDE SEQUENCE [LARGE SCALE GENOMIC DNA]</scope>
    <source>
        <strain evidence="7">JCM 3272</strain>
    </source>
</reference>
<evidence type="ECO:0000313" key="6">
    <source>
        <dbReference type="EMBL" id="GAA2326850.1"/>
    </source>
</evidence>
<dbReference type="Proteomes" id="UP001501444">
    <property type="component" value="Unassembled WGS sequence"/>
</dbReference>
<dbReference type="InterPro" id="IPR027443">
    <property type="entry name" value="IPNS-like_sf"/>
</dbReference>
<dbReference type="EMBL" id="BAAARV010000004">
    <property type="protein sequence ID" value="GAA2326850.1"/>
    <property type="molecule type" value="Genomic_DNA"/>
</dbReference>
<feature type="domain" description="Fe2OG dioxygenase" evidence="5">
    <location>
        <begin position="186"/>
        <end position="317"/>
    </location>
</feature>
<evidence type="ECO:0000256" key="2">
    <source>
        <dbReference type="ARBA" id="ARBA00023194"/>
    </source>
</evidence>
<dbReference type="Pfam" id="PF14226">
    <property type="entry name" value="DIOX_N"/>
    <property type="match status" value="1"/>
</dbReference>
<proteinExistence type="inferred from homology"/>
<comment type="caution">
    <text evidence="6">The sequence shown here is derived from an EMBL/GenBank/DDBJ whole genome shotgun (WGS) entry which is preliminary data.</text>
</comment>
<feature type="region of interest" description="Disordered" evidence="4">
    <location>
        <begin position="227"/>
        <end position="272"/>
    </location>
</feature>
<keyword evidence="3" id="KW-0560">Oxidoreductase</keyword>
<dbReference type="Gene3D" id="2.60.120.330">
    <property type="entry name" value="B-lactam Antibiotic, Isopenicillin N Synthase, Chain"/>
    <property type="match status" value="1"/>
</dbReference>
<name>A0ABP5S9M8_9ACTN</name>
<keyword evidence="3" id="KW-0408">Iron</keyword>
<dbReference type="InterPro" id="IPR005123">
    <property type="entry name" value="Oxoglu/Fe-dep_dioxygenase_dom"/>
</dbReference>
<comment type="similarity">
    <text evidence="3">Belongs to the iron/ascorbate-dependent oxidoreductase family.</text>
</comment>
<dbReference type="InterPro" id="IPR044861">
    <property type="entry name" value="IPNS-like_FE2OG_OXY"/>
</dbReference>
<evidence type="ECO:0000256" key="4">
    <source>
        <dbReference type="SAM" id="MobiDB-lite"/>
    </source>
</evidence>
<dbReference type="PANTHER" id="PTHR47990">
    <property type="entry name" value="2-OXOGLUTARATE (2OG) AND FE(II)-DEPENDENT OXYGENASE SUPERFAMILY PROTEIN-RELATED"/>
    <property type="match status" value="1"/>
</dbReference>
<evidence type="ECO:0000259" key="5">
    <source>
        <dbReference type="PROSITE" id="PS51471"/>
    </source>
</evidence>
<dbReference type="SUPFAM" id="SSF51197">
    <property type="entry name" value="Clavaminate synthase-like"/>
    <property type="match status" value="1"/>
</dbReference>
<dbReference type="PRINTS" id="PR00682">
    <property type="entry name" value="IPNSYNTHASE"/>
</dbReference>
<gene>
    <name evidence="6" type="ORF">GCM10010170_002020</name>
</gene>
<sequence>MSSGRPALTLRWVTSFQAGLPVVDVANLIRHGEDDHAAREIESACRASGFFYISGHGVDPGLITRLDRSARDFFALPEADKLEIAMAQGGRAWRGFFPVGAELTSGVPDQKEGLYFGTELGPDAPQVRAGLPLHGANLFPRQIPELRGAVLEYLEAMTATAQAVMRGIAQSLGLSPDYFAASYTANPTVLFRIFHYPPTPPDSTDWGVGEHTDYGLLTLLLQDDNGGLQVRVPDPAPAQPQTPAAQEATVDRSPGEGPTGDDHPEQWLDAPPIPGTFVCNIGDMLDRMTGGWYRSTPHRVRNVSGNERLSFPFFFDPDFTAEVPPLPGRAATGDPSGAKRWDGQDLRAFTGTYGEYLVRKVGKVFPELSADVGGGNAPGIGPTT</sequence>
<protein>
    <submittedName>
        <fullName evidence="6">Isopenicillin N synthase family oxygenase</fullName>
    </submittedName>
</protein>
<organism evidence="6 7">
    <name type="scientific">Dactylosporangium salmoneum</name>
    <dbReference type="NCBI Taxonomy" id="53361"/>
    <lineage>
        <taxon>Bacteria</taxon>
        <taxon>Bacillati</taxon>
        <taxon>Actinomycetota</taxon>
        <taxon>Actinomycetes</taxon>
        <taxon>Micromonosporales</taxon>
        <taxon>Micromonosporaceae</taxon>
        <taxon>Dactylosporangium</taxon>
    </lineage>
</organism>
<keyword evidence="2" id="KW-0045">Antibiotic biosynthesis</keyword>
<keyword evidence="3" id="KW-0479">Metal-binding</keyword>
<comment type="pathway">
    <text evidence="1">Antibiotic biosynthesis.</text>
</comment>
<evidence type="ECO:0000256" key="1">
    <source>
        <dbReference type="ARBA" id="ARBA00004792"/>
    </source>
</evidence>
<dbReference type="InterPro" id="IPR050231">
    <property type="entry name" value="Iron_ascorbate_oxido_reductase"/>
</dbReference>
<accession>A0ABP5S9M8</accession>
<keyword evidence="7" id="KW-1185">Reference proteome</keyword>
<evidence type="ECO:0000256" key="3">
    <source>
        <dbReference type="RuleBase" id="RU003682"/>
    </source>
</evidence>